<keyword evidence="1" id="KW-0812">Transmembrane</keyword>
<keyword evidence="3" id="KW-1185">Reference proteome</keyword>
<dbReference type="EMBL" id="LLXE01000207">
    <property type="protein sequence ID" value="KUM59779.1"/>
    <property type="molecule type" value="Genomic_DNA"/>
</dbReference>
<evidence type="ECO:0000256" key="1">
    <source>
        <dbReference type="SAM" id="Phobius"/>
    </source>
</evidence>
<dbReference type="AlphaFoldDB" id="A0A101MFR9"/>
<gene>
    <name evidence="2" type="ORF">ACN42_g7363</name>
</gene>
<protein>
    <submittedName>
        <fullName evidence="2">Uncharacterized protein</fullName>
    </submittedName>
</protein>
<feature type="transmembrane region" description="Helical" evidence="1">
    <location>
        <begin position="15"/>
        <end position="35"/>
    </location>
</feature>
<comment type="caution">
    <text evidence="2">The sequence shown here is derived from an EMBL/GenBank/DDBJ whole genome shotgun (WGS) entry which is preliminary data.</text>
</comment>
<accession>A0A101MFR9</accession>
<proteinExistence type="predicted"/>
<sequence>MDRVDGNAMGERGRACQAVVVGVYLINLPIVSLFFRPFQLSTYGVLLLRIVPPDTRLNQSINQSKFN</sequence>
<evidence type="ECO:0000313" key="3">
    <source>
        <dbReference type="Proteomes" id="UP000055045"/>
    </source>
</evidence>
<evidence type="ECO:0000313" key="2">
    <source>
        <dbReference type="EMBL" id="KUM59779.1"/>
    </source>
</evidence>
<organism evidence="2 3">
    <name type="scientific">Penicillium freii</name>
    <dbReference type="NCBI Taxonomy" id="48697"/>
    <lineage>
        <taxon>Eukaryota</taxon>
        <taxon>Fungi</taxon>
        <taxon>Dikarya</taxon>
        <taxon>Ascomycota</taxon>
        <taxon>Pezizomycotina</taxon>
        <taxon>Eurotiomycetes</taxon>
        <taxon>Eurotiomycetidae</taxon>
        <taxon>Eurotiales</taxon>
        <taxon>Aspergillaceae</taxon>
        <taxon>Penicillium</taxon>
    </lineage>
</organism>
<keyword evidence="1" id="KW-0472">Membrane</keyword>
<reference evidence="2 3" key="1">
    <citation type="submission" date="2015-10" db="EMBL/GenBank/DDBJ databases">
        <title>Genome sequencing of Penicillium freii.</title>
        <authorList>
            <person name="Nguyen H.D."/>
            <person name="Visagie C.M."/>
            <person name="Seifert K.A."/>
        </authorList>
    </citation>
    <scope>NUCLEOTIDE SEQUENCE [LARGE SCALE GENOMIC DNA]</scope>
    <source>
        <strain evidence="2 3">DAOM 242723</strain>
    </source>
</reference>
<name>A0A101MFR9_PENFR</name>
<dbReference type="Proteomes" id="UP000055045">
    <property type="component" value="Unassembled WGS sequence"/>
</dbReference>
<keyword evidence="1" id="KW-1133">Transmembrane helix</keyword>